<name>A0A8H7B0Z5_9PLEO</name>
<comment type="function">
    <text evidence="13">Xylitol dehydrogenase which catalyzes the conversion of xylitol to D-xylulose. Xylose is a major component of hemicelluloses such as xylan. Most fungi utilize D-xylose via three enzymatic reactions, xylose reductase (XR), xylitol dehydrogenase (XDH), and xylulokinase, to form xylulose 5-phosphate, which enters pentose phosphate pathway.</text>
</comment>
<dbReference type="InterPro" id="IPR013121">
    <property type="entry name" value="Fe_red_NAD-bd_6"/>
</dbReference>
<dbReference type="GO" id="GO:0016020">
    <property type="term" value="C:membrane"/>
    <property type="evidence" value="ECO:0007669"/>
    <property type="project" value="UniProtKB-SubCell"/>
</dbReference>
<dbReference type="SUPFAM" id="SSF51735">
    <property type="entry name" value="NAD(P)-binding Rossmann-fold domains"/>
    <property type="match status" value="2"/>
</dbReference>
<dbReference type="SUPFAM" id="SSF53335">
    <property type="entry name" value="S-adenosyl-L-methionine-dependent methyltransferases"/>
    <property type="match status" value="1"/>
</dbReference>
<dbReference type="InterPro" id="IPR039261">
    <property type="entry name" value="FNR_nucleotide-bd"/>
</dbReference>
<evidence type="ECO:0000256" key="15">
    <source>
        <dbReference type="ARBA" id="ARBA00026119"/>
    </source>
</evidence>
<dbReference type="SUPFAM" id="SSF52343">
    <property type="entry name" value="Ferredoxin reductase-like, C-terminal NADP-linked domain"/>
    <property type="match status" value="1"/>
</dbReference>
<feature type="transmembrane region" description="Helical" evidence="19">
    <location>
        <begin position="825"/>
        <end position="843"/>
    </location>
</feature>
<dbReference type="GO" id="GO:0003939">
    <property type="term" value="F:L-iditol 2-dehydrogenase (NAD+) activity"/>
    <property type="evidence" value="ECO:0007669"/>
    <property type="project" value="TreeGrafter"/>
</dbReference>
<dbReference type="FunFam" id="3.40.50.720:FF:000068">
    <property type="entry name" value="Sorbitol dehydrogenase"/>
    <property type="match status" value="2"/>
</dbReference>
<keyword evidence="11" id="KW-0406">Ion transport</keyword>
<reference evidence="21" key="2">
    <citation type="submission" date="2020-08" db="EMBL/GenBank/DDBJ databases">
        <title>Draft Genome Sequence of Cumin Blight Pathogen Alternaria burnsii.</title>
        <authorList>
            <person name="Feng Z."/>
        </authorList>
    </citation>
    <scope>NUCLEOTIDE SEQUENCE</scope>
    <source>
        <strain evidence="21">CBS107.38</strain>
    </source>
</reference>
<evidence type="ECO:0000256" key="4">
    <source>
        <dbReference type="ARBA" id="ARBA00022692"/>
    </source>
</evidence>
<dbReference type="Pfam" id="PF08240">
    <property type="entry name" value="ADH_N"/>
    <property type="match status" value="2"/>
</dbReference>
<dbReference type="InterPro" id="IPR002328">
    <property type="entry name" value="ADH_Zn_CS"/>
</dbReference>
<dbReference type="InterPro" id="IPR017938">
    <property type="entry name" value="Riboflavin_synthase-like_b-brl"/>
</dbReference>
<reference evidence="21" key="1">
    <citation type="submission" date="2020-01" db="EMBL/GenBank/DDBJ databases">
        <authorList>
            <person name="Feng Z.H.Z."/>
        </authorList>
    </citation>
    <scope>NUCLEOTIDE SEQUENCE</scope>
    <source>
        <strain evidence="21">CBS107.38</strain>
    </source>
</reference>
<comment type="subcellular location">
    <subcellularLocation>
        <location evidence="2">Membrane</location>
        <topology evidence="2">Multi-pass membrane protein</topology>
    </subcellularLocation>
</comment>
<comment type="similarity">
    <text evidence="3 17">Belongs to the zinc-containing alcohol dehydrogenase family.</text>
</comment>
<dbReference type="InterPro" id="IPR017927">
    <property type="entry name" value="FAD-bd_FR_type"/>
</dbReference>
<evidence type="ECO:0000256" key="8">
    <source>
        <dbReference type="ARBA" id="ARBA00022989"/>
    </source>
</evidence>
<dbReference type="PANTHER" id="PTHR43161">
    <property type="entry name" value="SORBITOL DEHYDROGENASE"/>
    <property type="match status" value="1"/>
</dbReference>
<evidence type="ECO:0000256" key="7">
    <source>
        <dbReference type="ARBA" id="ARBA00022982"/>
    </source>
</evidence>
<dbReference type="Pfam" id="PF08030">
    <property type="entry name" value="NAD_binding_6"/>
    <property type="match status" value="1"/>
</dbReference>
<dbReference type="GO" id="GO:0046526">
    <property type="term" value="F:D-xylulose reductase activity"/>
    <property type="evidence" value="ECO:0007669"/>
    <property type="project" value="UniProtKB-EC"/>
</dbReference>
<gene>
    <name evidence="21" type="ORF">GT037_006980</name>
</gene>
<comment type="pathway">
    <text evidence="14">Carbohydrate degradation; L-arabinose degradation via L-arabinitol; D-xylulose 5-phosphate from L-arabinose (fungal route): step 4/5.</text>
</comment>
<dbReference type="Gene3D" id="3.40.50.720">
    <property type="entry name" value="NAD(P)-binding Rossmann-like Domain"/>
    <property type="match status" value="2"/>
</dbReference>
<dbReference type="GO" id="GO:0008757">
    <property type="term" value="F:S-adenosylmethionine-dependent methyltransferase activity"/>
    <property type="evidence" value="ECO:0007669"/>
    <property type="project" value="UniProtKB-ARBA"/>
</dbReference>
<keyword evidence="10" id="KW-0520">NAD</keyword>
<dbReference type="InterPro" id="IPR013149">
    <property type="entry name" value="ADH-like_C"/>
</dbReference>
<organism evidence="21 22">
    <name type="scientific">Alternaria burnsii</name>
    <dbReference type="NCBI Taxonomy" id="1187904"/>
    <lineage>
        <taxon>Eukaryota</taxon>
        <taxon>Fungi</taxon>
        <taxon>Dikarya</taxon>
        <taxon>Ascomycota</taxon>
        <taxon>Pezizomycotina</taxon>
        <taxon>Dothideomycetes</taxon>
        <taxon>Pleosporomycetidae</taxon>
        <taxon>Pleosporales</taxon>
        <taxon>Pleosporineae</taxon>
        <taxon>Pleosporaceae</taxon>
        <taxon>Alternaria</taxon>
        <taxon>Alternaria sect. Alternaria</taxon>
    </lineage>
</organism>
<evidence type="ECO:0000256" key="13">
    <source>
        <dbReference type="ARBA" id="ARBA00024843"/>
    </source>
</evidence>
<dbReference type="Pfam" id="PF10294">
    <property type="entry name" value="Methyltransf_16"/>
    <property type="match status" value="1"/>
</dbReference>
<evidence type="ECO:0000256" key="6">
    <source>
        <dbReference type="ARBA" id="ARBA00022833"/>
    </source>
</evidence>
<dbReference type="FunFam" id="2.40.30.10:FF:000091">
    <property type="entry name" value="NADPH oxidase (NoxA), putative"/>
    <property type="match status" value="1"/>
</dbReference>
<keyword evidence="6 17" id="KW-0862">Zinc</keyword>
<evidence type="ECO:0000256" key="14">
    <source>
        <dbReference type="ARBA" id="ARBA00025713"/>
    </source>
</evidence>
<dbReference type="SFLD" id="SFLDS00052">
    <property type="entry name" value="Ferric_Reductase_Domain"/>
    <property type="match status" value="1"/>
</dbReference>
<dbReference type="InterPro" id="IPR019410">
    <property type="entry name" value="Methyltransf_16"/>
</dbReference>
<keyword evidence="12 19" id="KW-0472">Membrane</keyword>
<feature type="transmembrane region" description="Helical" evidence="19">
    <location>
        <begin position="863"/>
        <end position="885"/>
    </location>
</feature>
<dbReference type="InterPro" id="IPR045306">
    <property type="entry name" value="SDH-like"/>
</dbReference>
<dbReference type="CDD" id="cd05285">
    <property type="entry name" value="sorbitol_DH"/>
    <property type="match status" value="2"/>
</dbReference>
<dbReference type="FunFam" id="3.40.50.80:FF:000029">
    <property type="entry name" value="NADPH oxidase A"/>
    <property type="match status" value="1"/>
</dbReference>
<keyword evidence="4 19" id="KW-0812">Transmembrane</keyword>
<dbReference type="EMBL" id="JAAABM010000009">
    <property type="protein sequence ID" value="KAF7675217.1"/>
    <property type="molecule type" value="Genomic_DNA"/>
</dbReference>
<dbReference type="Pfam" id="PF08022">
    <property type="entry name" value="FAD_binding_8"/>
    <property type="match status" value="1"/>
</dbReference>
<evidence type="ECO:0000256" key="2">
    <source>
        <dbReference type="ARBA" id="ARBA00004141"/>
    </source>
</evidence>
<dbReference type="InterPro" id="IPR013154">
    <property type="entry name" value="ADH-like_N"/>
</dbReference>
<proteinExistence type="inferred from homology"/>
<dbReference type="PANTHER" id="PTHR43161:SF9">
    <property type="entry name" value="SORBITOL DEHYDROGENASE"/>
    <property type="match status" value="1"/>
</dbReference>
<evidence type="ECO:0000313" key="21">
    <source>
        <dbReference type="EMBL" id="KAF7675217.1"/>
    </source>
</evidence>
<keyword evidence="8 19" id="KW-1133">Transmembrane helix</keyword>
<evidence type="ECO:0000256" key="5">
    <source>
        <dbReference type="ARBA" id="ARBA00022723"/>
    </source>
</evidence>
<evidence type="ECO:0000256" key="10">
    <source>
        <dbReference type="ARBA" id="ARBA00023027"/>
    </source>
</evidence>
<dbReference type="Gene3D" id="3.90.180.10">
    <property type="entry name" value="Medium-chain alcohol dehydrogenases, catalytic domain"/>
    <property type="match status" value="2"/>
</dbReference>
<feature type="region of interest" description="Disordered" evidence="18">
    <location>
        <begin position="349"/>
        <end position="369"/>
    </location>
</feature>
<dbReference type="SUPFAM" id="SSF63380">
    <property type="entry name" value="Riboflavin synthase domain-like"/>
    <property type="match status" value="1"/>
</dbReference>
<keyword evidence="7" id="KW-0249">Electron transport</keyword>
<dbReference type="Pfam" id="PF01794">
    <property type="entry name" value="Ferric_reduct"/>
    <property type="match status" value="1"/>
</dbReference>
<evidence type="ECO:0000256" key="19">
    <source>
        <dbReference type="SAM" id="Phobius"/>
    </source>
</evidence>
<evidence type="ECO:0000256" key="17">
    <source>
        <dbReference type="RuleBase" id="RU361277"/>
    </source>
</evidence>
<dbReference type="GO" id="GO:0006062">
    <property type="term" value="P:sorbitol catabolic process"/>
    <property type="evidence" value="ECO:0007669"/>
    <property type="project" value="TreeGrafter"/>
</dbReference>
<dbReference type="GO" id="GO:0006811">
    <property type="term" value="P:monoatomic ion transport"/>
    <property type="evidence" value="ECO:0007669"/>
    <property type="project" value="UniProtKB-KW"/>
</dbReference>
<evidence type="ECO:0000256" key="9">
    <source>
        <dbReference type="ARBA" id="ARBA00023002"/>
    </source>
</evidence>
<keyword evidence="9" id="KW-0560">Oxidoreductase</keyword>
<keyword evidence="11" id="KW-0813">Transport</keyword>
<evidence type="ECO:0000256" key="18">
    <source>
        <dbReference type="SAM" id="MobiDB-lite"/>
    </source>
</evidence>
<evidence type="ECO:0000256" key="12">
    <source>
        <dbReference type="ARBA" id="ARBA00023136"/>
    </source>
</evidence>
<dbReference type="SFLD" id="SFLDG01169">
    <property type="entry name" value="NADPH_oxidase_subgroup_(NOX)"/>
    <property type="match status" value="1"/>
</dbReference>
<dbReference type="GO" id="GO:0008270">
    <property type="term" value="F:zinc ion binding"/>
    <property type="evidence" value="ECO:0007669"/>
    <property type="project" value="InterPro"/>
</dbReference>
<keyword evidence="22" id="KW-1185">Reference proteome</keyword>
<dbReference type="InterPro" id="IPR013130">
    <property type="entry name" value="Fe3_Rdtase_TM_dom"/>
</dbReference>
<evidence type="ECO:0000256" key="1">
    <source>
        <dbReference type="ARBA" id="ARBA00001947"/>
    </source>
</evidence>
<dbReference type="SUPFAM" id="SSF50129">
    <property type="entry name" value="GroES-like"/>
    <property type="match status" value="2"/>
</dbReference>
<accession>A0A8H7B0Z5</accession>
<dbReference type="Pfam" id="PF00107">
    <property type="entry name" value="ADH_zinc_N"/>
    <property type="match status" value="2"/>
</dbReference>
<sequence>MRCSWCLDFSPAMASPGPRWTLTVYTRALHQSVLVLNPHAVLDLPQLYTKPSAEALLDTLALLTTGPRSWEYTSTSDEAGNRVDSGEPVVHVNPEGVTRYLTTIISSGLQWIQDDEVKERIWDQASARLSERSGRSAMSTMSRTFQIPTASESFELKIHEPAMTGDDLGLKTWAASYMLAKRLKSFNLVLPDTHERLQVLELGSGTGLVGLAMAGLGADVVLTDLPSICPNLAYNAQQNREIVSLNGGAVRTAVLDWTHPTHCEPLPNVNGTGDNLVIPAKFPLILAADSLYSPHHPRMLVDTIAAWLSPDNDARVIIEFPYRDCYLPEIKDFRRRMLELGLEILEEGEERGRDDWGPSETSEDPDDEALNPSFILQAKDKLTYEDRPIPELPSPYDVIIRPRWTGICGSDVHYWVEGRIGHFVVEKPMVLGHESAGVVHKVGDKVKSLKVGDEVAMEPGVPCRRCVRCKDGKYNLCPDMAFAATPPYDGTLARYYTLPEDFCYKLPENMSMEEGALIEPTAVAVHITRQAAIKPGDSVVVFGAGPVGLLCCAVAKAYGAKKIVTVDINDERLNFALKYAANASFKSQRVSAQGNAENLIKECDLGSGADVIIDASGAEPCIQTAIHALRMGGTYVQGGMGKPDINFPIMAMCTKELNVKGSFRYGSGDYQTAIDLVASGRISVKELITGKVKFDEAEKAFADVKGGKGIKILIEGPAEQYSIMGAGGGTSFARLFTPQKIAFHFFFWGFHWALFGIGWWKQQGDARLAPLNALQYSVWVSRGAGLVLSVDTMVIVMPMCRNILRWLRPKVRVLPLDESQWFHRQVAYAMLFFTILHVAAHYVNFFNVERVQVRPQIALQIHYAEAGGITGHIMLLCMLLIYTTAHHRIRQQSFETFWYTHHLFIPFLLGMYTHATSCFVRDTVPAFSPFDSDNFWTHCIGYEGWRWELVGGGLYFFDRLYREIRCRRQTQIVKVVRHPYDAVEIQFTKPSMKYKPGQWLFLNCPDVSYHQWHPFTITSCPNDPYISVHVRQVGDFTRALADALGAGQSQSKLYDELDPMGMYEIALQHGQKMPALRIDGPYGAPAEDVFENEVAVLIGTGIGVTPWASILKSIYHLRLSPNPPKRLRRVEFIWVCKDTSSFEWFQTLLSSLEAQSLGGADGDQFLRIHTYLTQKMDVNTAQNIVLNSVGTDKDPLTELKSRTNFGRPDFQRLFCGMRDGILDRTYMNGLESTLRTEFSFVRSMASLPLFHSWASEIKNALNIEEKPKMNGTSTEAAPAAVNGVSKSNGTDVKFSTKANIGVYTNPAHDLWVAEAEPSLEEVQRGGDLKPGEVLLNVKSTGICGSDIHFWHAGCIGPMIVEDTHVLGHESAGTVMACHPSVTNLKPGDRVAIEPNIICGECEPCLTGRYNGCERVQFLSTPPVTGLLRRYLKHPAMWCHKLPDSMTFEDGAMLEPLSVALAGMDRANVRLGDPVIVCGAGPIGLVTLLCCQAAGATPIVITDIDQGRLDFAKSLVPGVLTHKVEFSHSPTDFQDAILKLTDGVEPSHAMECTGVESSINACIQTVKFGGKVFVIGVGKNEMKIPFMRLSTREVDLQFQYRYCNTWPKAIRLYKSGVIDLSKLVTHRFKLEDAVEAFKTAADPKTGCIKVQIQSLD</sequence>
<dbReference type="Proteomes" id="UP000596902">
    <property type="component" value="Unassembled WGS sequence"/>
</dbReference>
<evidence type="ECO:0000256" key="11">
    <source>
        <dbReference type="ARBA" id="ARBA00023065"/>
    </source>
</evidence>
<dbReference type="PROSITE" id="PS51384">
    <property type="entry name" value="FAD_FR"/>
    <property type="match status" value="1"/>
</dbReference>
<dbReference type="Gene3D" id="2.40.30.10">
    <property type="entry name" value="Translation factors"/>
    <property type="match status" value="1"/>
</dbReference>
<dbReference type="CDD" id="cd06186">
    <property type="entry name" value="NOX_Duox_like_FAD_NADP"/>
    <property type="match status" value="1"/>
</dbReference>
<dbReference type="InterPro" id="IPR011032">
    <property type="entry name" value="GroES-like_sf"/>
</dbReference>
<comment type="caution">
    <text evidence="21">The sequence shown here is derived from an EMBL/GenBank/DDBJ whole genome shotgun (WGS) entry which is preliminary data.</text>
</comment>
<feature type="transmembrane region" description="Helical" evidence="19">
    <location>
        <begin position="780"/>
        <end position="804"/>
    </location>
</feature>
<evidence type="ECO:0000313" key="22">
    <source>
        <dbReference type="Proteomes" id="UP000596902"/>
    </source>
</evidence>
<dbReference type="PROSITE" id="PS00059">
    <property type="entry name" value="ADH_ZINC"/>
    <property type="match status" value="1"/>
</dbReference>
<evidence type="ECO:0000256" key="16">
    <source>
        <dbReference type="ARBA" id="ARBA00030139"/>
    </source>
</evidence>
<evidence type="ECO:0000256" key="3">
    <source>
        <dbReference type="ARBA" id="ARBA00008072"/>
    </source>
</evidence>
<dbReference type="InterPro" id="IPR013112">
    <property type="entry name" value="FAD-bd_8"/>
</dbReference>
<protein>
    <recommendedName>
        <fullName evidence="15">D-xylulose reductase</fullName>
        <ecNumber evidence="15">1.1.1.9</ecNumber>
    </recommendedName>
    <alternativeName>
        <fullName evidence="16">Xylitol dehydrogenase A</fullName>
    </alternativeName>
</protein>
<dbReference type="GeneID" id="62205205"/>
<dbReference type="Gene3D" id="3.40.50.80">
    <property type="entry name" value="Nucleotide-binding domain of ferredoxin-NADP reductase (FNR) module"/>
    <property type="match status" value="1"/>
</dbReference>
<dbReference type="RefSeq" id="XP_038785499.1">
    <property type="nucleotide sequence ID" value="XM_038932027.1"/>
</dbReference>
<dbReference type="InterPro" id="IPR029063">
    <property type="entry name" value="SAM-dependent_MTases_sf"/>
</dbReference>
<dbReference type="InterPro" id="IPR036291">
    <property type="entry name" value="NAD(P)-bd_dom_sf"/>
</dbReference>
<feature type="domain" description="FAD-binding FR-type" evidence="20">
    <location>
        <begin position="965"/>
        <end position="1088"/>
    </location>
</feature>
<dbReference type="EC" id="1.1.1.9" evidence="15"/>
<keyword evidence="5 17" id="KW-0479">Metal-binding</keyword>
<feature type="transmembrane region" description="Helical" evidence="19">
    <location>
        <begin position="741"/>
        <end position="760"/>
    </location>
</feature>
<dbReference type="SMART" id="SM00829">
    <property type="entry name" value="PKS_ER"/>
    <property type="match status" value="1"/>
</dbReference>
<dbReference type="InterPro" id="IPR020843">
    <property type="entry name" value="ER"/>
</dbReference>
<dbReference type="Gene3D" id="3.40.50.150">
    <property type="entry name" value="Vaccinia Virus protein VP39"/>
    <property type="match status" value="1"/>
</dbReference>
<evidence type="ECO:0000259" key="20">
    <source>
        <dbReference type="PROSITE" id="PS51384"/>
    </source>
</evidence>
<comment type="cofactor">
    <cofactor evidence="1 17">
        <name>Zn(2+)</name>
        <dbReference type="ChEBI" id="CHEBI:29105"/>
    </cofactor>
</comment>